<dbReference type="Proteomes" id="UP000188637">
    <property type="component" value="Unassembled WGS sequence"/>
</dbReference>
<reference evidence="1" key="1">
    <citation type="submission" date="2016-08" db="EMBL/GenBank/DDBJ databases">
        <authorList>
            <person name="Ngugi D.K."/>
            <person name="Miyake S."/>
            <person name="Stingl U."/>
        </authorList>
    </citation>
    <scope>NUCLEOTIDE SEQUENCE</scope>
    <source>
        <strain evidence="1">SCG-D08WGA-EpuloA1</strain>
    </source>
</reference>
<sequence>MSSQKPVIVDAADAVIYELHVRDFSIDPNANFEHPGKFQAFTETGLTIGENGAKIGIDHLKELGVTHVHLLPSYDYATVNEMNPDKAEFNWGYDPQNYNVPEGSYSTDATNPTARIKEFKNMVAALHDNDIRVVMDVVYNHTFDVANGPFDKIVPNYYYRTNDDGSYANGSGCGNEVASERPMVRKYIKDSVMYWATEYNLDGFRFDLMGLIDTRTMQEITDELRYEVDADMLIYGEPWQAGGSILPSDQQTLKGSQKGEDFKVFNDEIRGAIKGDSNGGEKGFATGALGKEKDIITGVKGAISTIAQEPGEVLTYVTAHDNLNLWDKVVATQGIGETLGLKTIHEGKLVDGGSIEDMVKNADPHKLVGEDIFENETVQRSLLANGIALTAQGIPFIHAGEEILRSKYGDHNSYKSPDELNMIRWELKDKFEPVSQYYAGLIKLRNAHPAFSMETAKDVEEYFKEFKSDENIVGFMLGEYANGDNFKNIAIIYNANTEAKEVTLPHVANWNVIVDNDQAGLEVINTLENTNKVEVSPLSIMVLYDTEMDYEQVPTTIEVKDSSIGLDVGGKYMIEPVVKDQNGVKMKSKVSLGNINTDIIEINENTITAKSAGVITATLKSGEATTDIVIQIVNEFLPTQISLNAPAVVHEGFSANLTAEIKDQFDQIMFGQKVKWSTSDENVATVRADGTVVGKSEGIVNITAAAGEHSATVELTVKPYEKRYITIEYSREDQDYTDWNLWLWNTGVKDGRFDFVKDEDGNMTVSAEIGPTADNIGFIIRKSIEGNDWAEKDTDGDRFIRIPLDQTITNIQVTQGQIEFEMEK</sequence>
<accession>A0ACC8XIL4</accession>
<keyword evidence="2" id="KW-1185">Reference proteome</keyword>
<organism evidence="1 2">
    <name type="scientific">Candidatus Epulonipiscium fishelsonii</name>
    <dbReference type="NCBI Taxonomy" id="77094"/>
    <lineage>
        <taxon>Bacteria</taxon>
        <taxon>Bacillati</taxon>
        <taxon>Bacillota</taxon>
        <taxon>Clostridia</taxon>
        <taxon>Lachnospirales</taxon>
        <taxon>Lachnospiraceae</taxon>
        <taxon>Candidatus Epulonipiscium</taxon>
    </lineage>
</organism>
<comment type="caution">
    <text evidence="1">The sequence shown here is derived from an EMBL/GenBank/DDBJ whole genome shotgun (WGS) entry which is preliminary data.</text>
</comment>
<evidence type="ECO:0000313" key="1">
    <source>
        <dbReference type="EMBL" id="ONI45293.1"/>
    </source>
</evidence>
<gene>
    <name evidence="1" type="ORF">AN640_04705</name>
</gene>
<evidence type="ECO:0000313" key="2">
    <source>
        <dbReference type="Proteomes" id="UP000188637"/>
    </source>
</evidence>
<proteinExistence type="predicted"/>
<protein>
    <submittedName>
        <fullName evidence="1">Uncharacterized protein</fullName>
    </submittedName>
</protein>
<name>A0ACC8XIL4_9FIRM</name>
<dbReference type="EMBL" id="LJHD01000065">
    <property type="protein sequence ID" value="ONI45293.1"/>
    <property type="molecule type" value="Genomic_DNA"/>
</dbReference>